<dbReference type="SUPFAM" id="SSF47473">
    <property type="entry name" value="EF-hand"/>
    <property type="match status" value="1"/>
</dbReference>
<dbReference type="Proteomes" id="UP001141806">
    <property type="component" value="Unassembled WGS sequence"/>
</dbReference>
<name>A0A9Q0K3I6_9MAGN</name>
<accession>A0A9Q0K3I6</accession>
<feature type="domain" description="EF-hand" evidence="5">
    <location>
        <begin position="128"/>
        <end position="163"/>
    </location>
</feature>
<feature type="domain" description="EF-hand" evidence="5">
    <location>
        <begin position="51"/>
        <end position="86"/>
    </location>
</feature>
<evidence type="ECO:0000259" key="5">
    <source>
        <dbReference type="PROSITE" id="PS50222"/>
    </source>
</evidence>
<dbReference type="PROSITE" id="PS50222">
    <property type="entry name" value="EF_HAND_2"/>
    <property type="match status" value="4"/>
</dbReference>
<organism evidence="6 7">
    <name type="scientific">Protea cynaroides</name>
    <dbReference type="NCBI Taxonomy" id="273540"/>
    <lineage>
        <taxon>Eukaryota</taxon>
        <taxon>Viridiplantae</taxon>
        <taxon>Streptophyta</taxon>
        <taxon>Embryophyta</taxon>
        <taxon>Tracheophyta</taxon>
        <taxon>Spermatophyta</taxon>
        <taxon>Magnoliopsida</taxon>
        <taxon>Proteales</taxon>
        <taxon>Proteaceae</taxon>
        <taxon>Protea</taxon>
    </lineage>
</organism>
<dbReference type="PROSITE" id="PS00018">
    <property type="entry name" value="EF_HAND_1"/>
    <property type="match status" value="4"/>
</dbReference>
<evidence type="ECO:0000256" key="1">
    <source>
        <dbReference type="ARBA" id="ARBA00022723"/>
    </source>
</evidence>
<dbReference type="GO" id="GO:0005509">
    <property type="term" value="F:calcium ion binding"/>
    <property type="evidence" value="ECO:0007669"/>
    <property type="project" value="InterPro"/>
</dbReference>
<dbReference type="InterPro" id="IPR018247">
    <property type="entry name" value="EF_Hand_1_Ca_BS"/>
</dbReference>
<dbReference type="Gene3D" id="1.10.238.10">
    <property type="entry name" value="EF-hand"/>
    <property type="match status" value="2"/>
</dbReference>
<evidence type="ECO:0000256" key="2">
    <source>
        <dbReference type="ARBA" id="ARBA00022737"/>
    </source>
</evidence>
<dbReference type="InterPro" id="IPR039647">
    <property type="entry name" value="EF_hand_pair_protein_CML-like"/>
</dbReference>
<dbReference type="PANTHER" id="PTHR10891">
    <property type="entry name" value="EF-HAND CALCIUM-BINDING DOMAIN CONTAINING PROTEIN"/>
    <property type="match status" value="1"/>
</dbReference>
<keyword evidence="4" id="KW-0007">Acetylation</keyword>
<dbReference type="AlphaFoldDB" id="A0A9Q0K3I6"/>
<comment type="caution">
    <text evidence="6">The sequence shown here is derived from an EMBL/GenBank/DDBJ whole genome shotgun (WGS) entry which is preliminary data.</text>
</comment>
<dbReference type="Pfam" id="PF13499">
    <property type="entry name" value="EF-hand_7"/>
    <property type="match status" value="2"/>
</dbReference>
<evidence type="ECO:0000256" key="4">
    <source>
        <dbReference type="ARBA" id="ARBA00022990"/>
    </source>
</evidence>
<gene>
    <name evidence="6" type="ORF">NE237_021427</name>
</gene>
<proteinExistence type="predicted"/>
<dbReference type="OrthoDB" id="26525at2759"/>
<dbReference type="SMART" id="SM00054">
    <property type="entry name" value="EFh"/>
    <property type="match status" value="4"/>
</dbReference>
<evidence type="ECO:0000256" key="3">
    <source>
        <dbReference type="ARBA" id="ARBA00022837"/>
    </source>
</evidence>
<sequence length="165" mass="18012">MASENPSLKSSVYLENMEELEKIFQRFDANGDGKISSTELANVINSLGTDTSPEEIQRMMAEIDTDGDGYIDLQEFADFHRGGPDGDANSAGAINELKDAFDLYDQDKNGLISATELHMVLKSLGEKCSVHDCSKMITSVDADGDGNVNFEEFKTMMTNGKNSAH</sequence>
<keyword evidence="3" id="KW-0106">Calcium</keyword>
<dbReference type="CDD" id="cd00051">
    <property type="entry name" value="EFh"/>
    <property type="match status" value="1"/>
</dbReference>
<feature type="domain" description="EF-hand" evidence="5">
    <location>
        <begin position="92"/>
        <end position="127"/>
    </location>
</feature>
<keyword evidence="2" id="KW-0677">Repeat</keyword>
<evidence type="ECO:0000313" key="7">
    <source>
        <dbReference type="Proteomes" id="UP001141806"/>
    </source>
</evidence>
<dbReference type="FunFam" id="1.10.238.10:FF:000203">
    <property type="entry name" value="Probable calcium-binding protein CML27"/>
    <property type="match status" value="1"/>
</dbReference>
<protein>
    <recommendedName>
        <fullName evidence="5">EF-hand domain-containing protein</fullName>
    </recommendedName>
</protein>
<dbReference type="FunFam" id="1.10.238.10:FF:000275">
    <property type="entry name" value="Probable calcium-binding protein CML27"/>
    <property type="match status" value="1"/>
</dbReference>
<dbReference type="EMBL" id="JAMYWD010000009">
    <property type="protein sequence ID" value="KAJ4961517.1"/>
    <property type="molecule type" value="Genomic_DNA"/>
</dbReference>
<evidence type="ECO:0000313" key="6">
    <source>
        <dbReference type="EMBL" id="KAJ4961517.1"/>
    </source>
</evidence>
<keyword evidence="1" id="KW-0479">Metal-binding</keyword>
<reference evidence="6" key="1">
    <citation type="journal article" date="2023" name="Plant J.">
        <title>The genome of the king protea, Protea cynaroides.</title>
        <authorList>
            <person name="Chang J."/>
            <person name="Duong T.A."/>
            <person name="Schoeman C."/>
            <person name="Ma X."/>
            <person name="Roodt D."/>
            <person name="Barker N."/>
            <person name="Li Z."/>
            <person name="Van de Peer Y."/>
            <person name="Mizrachi E."/>
        </authorList>
    </citation>
    <scope>NUCLEOTIDE SEQUENCE</scope>
    <source>
        <tissue evidence="6">Young leaves</tissue>
    </source>
</reference>
<keyword evidence="7" id="KW-1185">Reference proteome</keyword>
<dbReference type="InterPro" id="IPR002048">
    <property type="entry name" value="EF_hand_dom"/>
</dbReference>
<feature type="domain" description="EF-hand" evidence="5">
    <location>
        <begin position="15"/>
        <end position="50"/>
    </location>
</feature>
<dbReference type="InterPro" id="IPR011992">
    <property type="entry name" value="EF-hand-dom_pair"/>
</dbReference>